<evidence type="ECO:0000256" key="1">
    <source>
        <dbReference type="SAM" id="MobiDB-lite"/>
    </source>
</evidence>
<organism evidence="2 3">
    <name type="scientific">Actinomortierella ambigua</name>
    <dbReference type="NCBI Taxonomy" id="1343610"/>
    <lineage>
        <taxon>Eukaryota</taxon>
        <taxon>Fungi</taxon>
        <taxon>Fungi incertae sedis</taxon>
        <taxon>Mucoromycota</taxon>
        <taxon>Mortierellomycotina</taxon>
        <taxon>Mortierellomycetes</taxon>
        <taxon>Mortierellales</taxon>
        <taxon>Mortierellaceae</taxon>
        <taxon>Actinomortierella</taxon>
    </lineage>
</organism>
<feature type="compositionally biased region" description="Basic and acidic residues" evidence="1">
    <location>
        <begin position="86"/>
        <end position="95"/>
    </location>
</feature>
<dbReference type="AlphaFoldDB" id="A0A9P6U084"/>
<comment type="caution">
    <text evidence="2">The sequence shown here is derived from an EMBL/GenBank/DDBJ whole genome shotgun (WGS) entry which is preliminary data.</text>
</comment>
<feature type="region of interest" description="Disordered" evidence="1">
    <location>
        <begin position="1"/>
        <end position="23"/>
    </location>
</feature>
<gene>
    <name evidence="2" type="ORF">DFQ27_007298</name>
</gene>
<feature type="compositionally biased region" description="Polar residues" evidence="1">
    <location>
        <begin position="62"/>
        <end position="73"/>
    </location>
</feature>
<evidence type="ECO:0000313" key="3">
    <source>
        <dbReference type="Proteomes" id="UP000807716"/>
    </source>
</evidence>
<keyword evidence="3" id="KW-1185">Reference proteome</keyword>
<dbReference type="EMBL" id="JAAAJB010000569">
    <property type="protein sequence ID" value="KAG0253620.1"/>
    <property type="molecule type" value="Genomic_DNA"/>
</dbReference>
<dbReference type="Proteomes" id="UP000807716">
    <property type="component" value="Unassembled WGS sequence"/>
</dbReference>
<evidence type="ECO:0000313" key="2">
    <source>
        <dbReference type="EMBL" id="KAG0253620.1"/>
    </source>
</evidence>
<reference evidence="2" key="1">
    <citation type="journal article" date="2020" name="Fungal Divers.">
        <title>Resolving the Mortierellaceae phylogeny through synthesis of multi-gene phylogenetics and phylogenomics.</title>
        <authorList>
            <person name="Vandepol N."/>
            <person name="Liber J."/>
            <person name="Desiro A."/>
            <person name="Na H."/>
            <person name="Kennedy M."/>
            <person name="Barry K."/>
            <person name="Grigoriev I.V."/>
            <person name="Miller A.N."/>
            <person name="O'Donnell K."/>
            <person name="Stajich J.E."/>
            <person name="Bonito G."/>
        </authorList>
    </citation>
    <scope>NUCLEOTIDE SEQUENCE</scope>
    <source>
        <strain evidence="2">BC1065</strain>
    </source>
</reference>
<name>A0A9P6U084_9FUNG</name>
<protein>
    <submittedName>
        <fullName evidence="2">Uncharacterized protein</fullName>
    </submittedName>
</protein>
<sequence>MRPTGIKTRCSNVPKRDTHTCDKVQKHEPKSLFPEILIKFLKRGFAISRNLLSIGAAPLQEGTKNSTTSQEDGAQSHGAVAYKPATGKETRHSENNVDMELDAGHSAMPVGTCK</sequence>
<proteinExistence type="predicted"/>
<feature type="non-terminal residue" evidence="2">
    <location>
        <position position="114"/>
    </location>
</feature>
<accession>A0A9P6U084</accession>
<feature type="region of interest" description="Disordered" evidence="1">
    <location>
        <begin position="61"/>
        <end position="95"/>
    </location>
</feature>
<feature type="compositionally biased region" description="Basic and acidic residues" evidence="1">
    <location>
        <begin position="14"/>
        <end position="23"/>
    </location>
</feature>